<feature type="compositionally biased region" description="Acidic residues" evidence="1">
    <location>
        <begin position="207"/>
        <end position="220"/>
    </location>
</feature>
<comment type="caution">
    <text evidence="2">The sequence shown here is derived from an EMBL/GenBank/DDBJ whole genome shotgun (WGS) entry which is preliminary data.</text>
</comment>
<feature type="region of interest" description="Disordered" evidence="1">
    <location>
        <begin position="197"/>
        <end position="236"/>
    </location>
</feature>
<sequence>MSISSYLDRPYLGPTVRIEQTYIYVAGDTTYNPEHIAEMESMAHLWRDGDIHIRNAGNDGCRIIAEDFQSILNSPTILQCHCLKMDNAHFSFKDYKALYSVNKILINYRNEEIGHCYWLQFLEKTGAKPVVVLEGLPRESINTLLDQLTKTFFSAVSPTTYKIEFVNVDESLTVFRQMNYRSREKLQLKKKYSTGTYTLKRRSLPPTEEEEKSEGSESDGESSSSSSSDEAPIHVK</sequence>
<feature type="compositionally biased region" description="Low complexity" evidence="1">
    <location>
        <begin position="221"/>
        <end position="230"/>
    </location>
</feature>
<reference evidence="2" key="1">
    <citation type="submission" date="2022-01" db="EMBL/GenBank/DDBJ databases">
        <title>Genome Sequence Resource for Two Populations of Ditylenchus destructor, the Migratory Endoparasitic Phytonematode.</title>
        <authorList>
            <person name="Zhang H."/>
            <person name="Lin R."/>
            <person name="Xie B."/>
        </authorList>
    </citation>
    <scope>NUCLEOTIDE SEQUENCE</scope>
    <source>
        <strain evidence="2">BazhouSP</strain>
    </source>
</reference>
<protein>
    <submittedName>
        <fullName evidence="2">Uncharacterized protein</fullName>
    </submittedName>
</protein>
<dbReference type="Proteomes" id="UP001201812">
    <property type="component" value="Unassembled WGS sequence"/>
</dbReference>
<proteinExistence type="predicted"/>
<keyword evidence="3" id="KW-1185">Reference proteome</keyword>
<accession>A0AAD4MPD7</accession>
<gene>
    <name evidence="2" type="ORF">DdX_16026</name>
</gene>
<evidence type="ECO:0000313" key="2">
    <source>
        <dbReference type="EMBL" id="KAI1701551.1"/>
    </source>
</evidence>
<name>A0AAD4MPD7_9BILA</name>
<evidence type="ECO:0000313" key="3">
    <source>
        <dbReference type="Proteomes" id="UP001201812"/>
    </source>
</evidence>
<organism evidence="2 3">
    <name type="scientific">Ditylenchus destructor</name>
    <dbReference type="NCBI Taxonomy" id="166010"/>
    <lineage>
        <taxon>Eukaryota</taxon>
        <taxon>Metazoa</taxon>
        <taxon>Ecdysozoa</taxon>
        <taxon>Nematoda</taxon>
        <taxon>Chromadorea</taxon>
        <taxon>Rhabditida</taxon>
        <taxon>Tylenchina</taxon>
        <taxon>Tylenchomorpha</taxon>
        <taxon>Sphaerularioidea</taxon>
        <taxon>Anguinidae</taxon>
        <taxon>Anguininae</taxon>
        <taxon>Ditylenchus</taxon>
    </lineage>
</organism>
<dbReference type="EMBL" id="JAKKPZ010000116">
    <property type="protein sequence ID" value="KAI1701551.1"/>
    <property type="molecule type" value="Genomic_DNA"/>
</dbReference>
<dbReference type="AlphaFoldDB" id="A0AAD4MPD7"/>
<evidence type="ECO:0000256" key="1">
    <source>
        <dbReference type="SAM" id="MobiDB-lite"/>
    </source>
</evidence>